<proteinExistence type="predicted"/>
<dbReference type="EMBL" id="CP002038">
    <property type="protein sequence ID" value="ADM99725.1"/>
    <property type="molecule type" value="Genomic_DNA"/>
</dbReference>
<feature type="transmembrane region" description="Helical" evidence="1">
    <location>
        <begin position="45"/>
        <end position="68"/>
    </location>
</feature>
<accession>E0SCT4</accession>
<reference evidence="2 3" key="1">
    <citation type="journal article" date="2011" name="J. Bacteriol.">
        <title>Genome sequence of the plant-pathogenic bacterium Dickeya dadantii 3937.</title>
        <authorList>
            <person name="Glasner J.D."/>
            <person name="Yang C.H."/>
            <person name="Reverchon S."/>
            <person name="Hugouvieux-Cotte-Pattat N."/>
            <person name="Condemine G."/>
            <person name="Bohin J.P."/>
            <person name="Van Gijsegem F."/>
            <person name="Yang S."/>
            <person name="Franza T."/>
            <person name="Expert D."/>
            <person name="Plunkett G. III"/>
            <person name="San Francisco M.J."/>
            <person name="Charkowski A.O."/>
            <person name="Py B."/>
            <person name="Bell K."/>
            <person name="Rauscher L."/>
            <person name="Rodriguez-Palenzuela P."/>
            <person name="Toussaint A."/>
            <person name="Holeva M.C."/>
            <person name="He S.Y."/>
            <person name="Douet V."/>
            <person name="Boccara M."/>
            <person name="Blanco C."/>
            <person name="Toth I."/>
            <person name="Anderson B.D."/>
            <person name="Biehl B.S."/>
            <person name="Mau B."/>
            <person name="Flynn S.M."/>
            <person name="Barras F."/>
            <person name="Lindeberg M."/>
            <person name="Birch P.R."/>
            <person name="Tsuyumu S."/>
            <person name="Shi X."/>
            <person name="Hibbing M."/>
            <person name="Yap M.N."/>
            <person name="Carpentier M."/>
            <person name="Dassa E."/>
            <person name="Umehara M."/>
            <person name="Kim J.F."/>
            <person name="Rusch M."/>
            <person name="Soni P."/>
            <person name="Mayhew G.F."/>
            <person name="Fouts D.E."/>
            <person name="Gill S.R."/>
            <person name="Blattner F.R."/>
            <person name="Keen N.T."/>
            <person name="Perna N.T."/>
        </authorList>
    </citation>
    <scope>NUCLEOTIDE SEQUENCE [LARGE SCALE GENOMIC DNA]</scope>
    <source>
        <strain evidence="2 3">3937</strain>
    </source>
</reference>
<evidence type="ECO:0000256" key="1">
    <source>
        <dbReference type="SAM" id="Phobius"/>
    </source>
</evidence>
<feature type="transmembrane region" description="Helical" evidence="1">
    <location>
        <begin position="6"/>
        <end position="25"/>
    </location>
</feature>
<evidence type="ECO:0000313" key="2">
    <source>
        <dbReference type="EMBL" id="ADM99725.1"/>
    </source>
</evidence>
<dbReference type="KEGG" id="ddd:Dda3937_00946"/>
<name>E0SCT4_DICD3</name>
<keyword evidence="1" id="KW-0472">Membrane</keyword>
<dbReference type="eggNOG" id="ENOG5033N09">
    <property type="taxonomic scope" value="Bacteria"/>
</dbReference>
<organism evidence="2 3">
    <name type="scientific">Dickeya dadantii (strain 3937)</name>
    <name type="common">Erwinia chrysanthemi (strain 3937)</name>
    <dbReference type="NCBI Taxonomy" id="198628"/>
    <lineage>
        <taxon>Bacteria</taxon>
        <taxon>Pseudomonadati</taxon>
        <taxon>Pseudomonadota</taxon>
        <taxon>Gammaproteobacteria</taxon>
        <taxon>Enterobacterales</taxon>
        <taxon>Pectobacteriaceae</taxon>
        <taxon>Dickeya</taxon>
    </lineage>
</organism>
<sequence length="173" mass="19728">MVGRNGGAFGLAGSLDAGLLTLLRLTTLFSSGMVRFINQSKRPPLWLLPLPSLTLNLPFCFWPCIVPVFHTLAARRLLPLMNAVPAAIWSRILFWSLPVACQFRRCAMFDNTPLELEEIIDQCRALAYAIVELEQPEAKEILMFILWERLDCLYRTHLQEQQTPLMLEERADA</sequence>
<keyword evidence="3" id="KW-1185">Reference proteome</keyword>
<evidence type="ECO:0000313" key="3">
    <source>
        <dbReference type="Proteomes" id="UP000006859"/>
    </source>
</evidence>
<keyword evidence="1" id="KW-1133">Transmembrane helix</keyword>
<keyword evidence="1" id="KW-0812">Transmembrane</keyword>
<gene>
    <name evidence="2" type="ordered locus">Dda3937_00946</name>
</gene>
<dbReference type="HOGENOM" id="CLU_1545195_0_0_6"/>
<protein>
    <submittedName>
        <fullName evidence="2">Putative prophage protein</fullName>
    </submittedName>
</protein>
<dbReference type="AlphaFoldDB" id="E0SCT4"/>
<dbReference type="STRING" id="198628.Dda3937_00946"/>
<dbReference type="Proteomes" id="UP000006859">
    <property type="component" value="Chromosome"/>
</dbReference>